<evidence type="ECO:0000313" key="9">
    <source>
        <dbReference type="Proteomes" id="UP000694564"/>
    </source>
</evidence>
<sequence>MTLVCYICGREFGTMSLPIHEPKCLEKWKVENDRLPKELRRPLPQKPQPLPTGQPSQEESSQIVVCSWFWEVPNPLCVD</sequence>
<keyword evidence="3 5" id="KW-0863">Zinc-finger</keyword>
<dbReference type="PANTHER" id="PTHR13555">
    <property type="entry name" value="C2H2 ZINC FINGER CGI-62-RELATED"/>
    <property type="match status" value="1"/>
</dbReference>
<organism evidence="8 9">
    <name type="scientific">Sciurus vulgaris</name>
    <name type="common">Eurasian red squirrel</name>
    <dbReference type="NCBI Taxonomy" id="55149"/>
    <lineage>
        <taxon>Eukaryota</taxon>
        <taxon>Metazoa</taxon>
        <taxon>Chordata</taxon>
        <taxon>Craniata</taxon>
        <taxon>Vertebrata</taxon>
        <taxon>Euteleostomi</taxon>
        <taxon>Mammalia</taxon>
        <taxon>Eutheria</taxon>
        <taxon>Euarchontoglires</taxon>
        <taxon>Glires</taxon>
        <taxon>Rodentia</taxon>
        <taxon>Sciuromorpha</taxon>
        <taxon>Sciuridae</taxon>
        <taxon>Sciurinae</taxon>
        <taxon>Sciurini</taxon>
        <taxon>Sciurus</taxon>
    </lineage>
</organism>
<keyword evidence="1" id="KW-0479">Metal-binding</keyword>
<evidence type="ECO:0000256" key="5">
    <source>
        <dbReference type="PROSITE-ProRule" id="PRU01371"/>
    </source>
</evidence>
<evidence type="ECO:0000256" key="2">
    <source>
        <dbReference type="ARBA" id="ARBA00022737"/>
    </source>
</evidence>
<dbReference type="GeneTree" id="ENSGT00940000164652"/>
<dbReference type="InterPro" id="IPR026319">
    <property type="entry name" value="ZC2HC1A/B-like"/>
</dbReference>
<evidence type="ECO:0000256" key="3">
    <source>
        <dbReference type="ARBA" id="ARBA00022771"/>
    </source>
</evidence>
<reference evidence="8" key="2">
    <citation type="submission" date="2025-09" db="UniProtKB">
        <authorList>
            <consortium name="Ensembl"/>
        </authorList>
    </citation>
    <scope>IDENTIFICATION</scope>
</reference>
<evidence type="ECO:0000256" key="1">
    <source>
        <dbReference type="ARBA" id="ARBA00022723"/>
    </source>
</evidence>
<keyword evidence="4" id="KW-0862">Zinc</keyword>
<evidence type="ECO:0000259" key="7">
    <source>
        <dbReference type="PROSITE" id="PS52027"/>
    </source>
</evidence>
<name>A0A8D2CM09_SCIVU</name>
<feature type="region of interest" description="Disordered" evidence="6">
    <location>
        <begin position="36"/>
        <end position="58"/>
    </location>
</feature>
<keyword evidence="9" id="KW-1185">Reference proteome</keyword>
<dbReference type="PROSITE" id="PS52027">
    <property type="entry name" value="ZF_C2HC_C3H"/>
    <property type="match status" value="1"/>
</dbReference>
<accession>A0A8D2CM09</accession>
<reference evidence="8" key="1">
    <citation type="submission" date="2025-08" db="UniProtKB">
        <authorList>
            <consortium name="Ensembl"/>
        </authorList>
    </citation>
    <scope>IDENTIFICATION</scope>
</reference>
<proteinExistence type="predicted"/>
<dbReference type="PANTHER" id="PTHR13555:SF68">
    <property type="entry name" value="ZINC FINGER PROTEIN 474"/>
    <property type="match status" value="1"/>
</dbReference>
<dbReference type="InterPro" id="IPR049899">
    <property type="entry name" value="Znf_C2HC_C3H"/>
</dbReference>
<dbReference type="Pfam" id="PF13913">
    <property type="entry name" value="zf-C2HC_2"/>
    <property type="match status" value="1"/>
</dbReference>
<evidence type="ECO:0000313" key="8">
    <source>
        <dbReference type="Ensembl" id="ENSSVLP00005004725.1"/>
    </source>
</evidence>
<dbReference type="Gene3D" id="3.30.160.60">
    <property type="entry name" value="Classic Zinc Finger"/>
    <property type="match status" value="1"/>
</dbReference>
<evidence type="ECO:0000256" key="4">
    <source>
        <dbReference type="ARBA" id="ARBA00022833"/>
    </source>
</evidence>
<protein>
    <recommendedName>
        <fullName evidence="7">C2HC/C3H-type domain-containing protein</fullName>
    </recommendedName>
</protein>
<dbReference type="Ensembl" id="ENSSVLT00005005208.1">
    <property type="protein sequence ID" value="ENSSVLP00005004725.1"/>
    <property type="gene ID" value="ENSSVLG00005003776.1"/>
</dbReference>
<dbReference type="GO" id="GO:0008270">
    <property type="term" value="F:zinc ion binding"/>
    <property type="evidence" value="ECO:0007669"/>
    <property type="project" value="UniProtKB-KW"/>
</dbReference>
<dbReference type="Proteomes" id="UP000694564">
    <property type="component" value="Chromosome 6"/>
</dbReference>
<feature type="domain" description="C2HC/C3H-type" evidence="7">
    <location>
        <begin position="1"/>
        <end position="30"/>
    </location>
</feature>
<keyword evidence="2" id="KW-0677">Repeat</keyword>
<evidence type="ECO:0000256" key="6">
    <source>
        <dbReference type="SAM" id="MobiDB-lite"/>
    </source>
</evidence>
<dbReference type="AlphaFoldDB" id="A0A8D2CM09"/>